<gene>
    <name evidence="2" type="ORF">HPK16_09475</name>
</gene>
<name>A0A7W1T6T5_9LIST</name>
<dbReference type="InterPro" id="IPR027417">
    <property type="entry name" value="P-loop_NTPase"/>
</dbReference>
<dbReference type="InterPro" id="IPR003593">
    <property type="entry name" value="AAA+_ATPase"/>
</dbReference>
<keyword evidence="2" id="KW-0067">ATP-binding</keyword>
<dbReference type="SUPFAM" id="SSF52540">
    <property type="entry name" value="P-loop containing nucleoside triphosphate hydrolases"/>
    <property type="match status" value="1"/>
</dbReference>
<dbReference type="Pfam" id="PF01695">
    <property type="entry name" value="IstB_IS21"/>
    <property type="match status" value="1"/>
</dbReference>
<dbReference type="GO" id="GO:0006260">
    <property type="term" value="P:DNA replication"/>
    <property type="evidence" value="ECO:0007669"/>
    <property type="project" value="TreeGrafter"/>
</dbReference>
<dbReference type="SMART" id="SM00382">
    <property type="entry name" value="AAA"/>
    <property type="match status" value="1"/>
</dbReference>
<dbReference type="AlphaFoldDB" id="A0A7W1T6T5"/>
<proteinExistence type="predicted"/>
<comment type="caution">
    <text evidence="2">The sequence shown here is derived from an EMBL/GenBank/DDBJ whole genome shotgun (WGS) entry which is preliminary data.</text>
</comment>
<dbReference type="EMBL" id="JABJVM010000008">
    <property type="protein sequence ID" value="MBA3926572.1"/>
    <property type="molecule type" value="Genomic_DNA"/>
</dbReference>
<accession>A0A7W1T6T5</accession>
<dbReference type="InterPro" id="IPR002611">
    <property type="entry name" value="IstB_ATP-bd"/>
</dbReference>
<evidence type="ECO:0000313" key="2">
    <source>
        <dbReference type="EMBL" id="MBA3926572.1"/>
    </source>
</evidence>
<dbReference type="CDD" id="cd00009">
    <property type="entry name" value="AAA"/>
    <property type="match status" value="1"/>
</dbReference>
<dbReference type="Gene3D" id="3.40.50.300">
    <property type="entry name" value="P-loop containing nucleotide triphosphate hydrolases"/>
    <property type="match status" value="1"/>
</dbReference>
<keyword evidence="2" id="KW-0547">Nucleotide-binding</keyword>
<keyword evidence="3" id="KW-1185">Reference proteome</keyword>
<feature type="domain" description="AAA+ ATPase" evidence="1">
    <location>
        <begin position="108"/>
        <end position="263"/>
    </location>
</feature>
<dbReference type="Proteomes" id="UP000548787">
    <property type="component" value="Unassembled WGS sequence"/>
</dbReference>
<reference evidence="2 3" key="2">
    <citation type="submission" date="2020-08" db="EMBL/GenBank/DDBJ databases">
        <title>Listeria ohnekaius sp. nov. and Listeria portnoyii sp. nov. isolated from non-agricultural and natural environments.</title>
        <authorList>
            <person name="Weller D."/>
            <person name="Belias A.M."/>
            <person name="Liao J."/>
            <person name="Guo S."/>
            <person name="Orsi R.H."/>
            <person name="Wiedmann M."/>
        </authorList>
    </citation>
    <scope>NUCLEOTIDE SEQUENCE [LARGE SCALE GENOMIC DNA]</scope>
    <source>
        <strain evidence="2 3">FSL W9-0585</strain>
    </source>
</reference>
<dbReference type="GO" id="GO:0005524">
    <property type="term" value="F:ATP binding"/>
    <property type="evidence" value="ECO:0007669"/>
    <property type="project" value="UniProtKB-KW"/>
</dbReference>
<evidence type="ECO:0000259" key="1">
    <source>
        <dbReference type="SMART" id="SM00382"/>
    </source>
</evidence>
<evidence type="ECO:0000313" key="3">
    <source>
        <dbReference type="Proteomes" id="UP000548787"/>
    </source>
</evidence>
<reference evidence="2 3" key="1">
    <citation type="submission" date="2020-05" db="EMBL/GenBank/DDBJ databases">
        <authorList>
            <person name="Carlin C.R."/>
        </authorList>
    </citation>
    <scope>NUCLEOTIDE SEQUENCE [LARGE SCALE GENOMIC DNA]</scope>
    <source>
        <strain evidence="2 3">FSL W9-0585</strain>
    </source>
</reference>
<dbReference type="PANTHER" id="PTHR30050">
    <property type="entry name" value="CHROMOSOMAL REPLICATION INITIATOR PROTEIN DNAA"/>
    <property type="match status" value="1"/>
</dbReference>
<organism evidence="2 3">
    <name type="scientific">Listeria rustica</name>
    <dbReference type="NCBI Taxonomy" id="2713503"/>
    <lineage>
        <taxon>Bacteria</taxon>
        <taxon>Bacillati</taxon>
        <taxon>Bacillota</taxon>
        <taxon>Bacilli</taxon>
        <taxon>Bacillales</taxon>
        <taxon>Listeriaceae</taxon>
        <taxon>Listeria</taxon>
    </lineage>
</organism>
<protein>
    <submittedName>
        <fullName evidence="2">ATP-binding protein</fullName>
    </submittedName>
</protein>
<dbReference type="PANTHER" id="PTHR30050:SF4">
    <property type="entry name" value="ATP-BINDING PROTEIN RV3427C IN INSERTION SEQUENCE-RELATED"/>
    <property type="match status" value="1"/>
</dbReference>
<sequence length="278" mass="32082">MEEMKSNRSNLQSATNIISELQARMAKHSLSDAEEKQIRERIEAEDRELAEKARKADQNILMSKVFSQSMVNKKLENACFDNYEPETEEAKRALEICKKYATNFKVSNPQSIMLYGTFGIGKSHLAVAIMRELSKIDLVVKRDESRNVVLKTRKMSMLFINTAKLLTKIRSSFNADSEFSEDKVLQELEDVDLLVLDDFGSEIKDVKPADFNTKNGFAIEKIFEIVESRVGKHTIFTTNYDVDTLFRYYGERSFSRAMEDTTLIQMTGRNYRLRGFEK</sequence>